<dbReference type="EMBL" id="CDNC01000001">
    <property type="protein sequence ID" value="CEM60338.1"/>
    <property type="molecule type" value="Genomic_DNA"/>
</dbReference>
<organism evidence="1 2">
    <name type="scientific">Treponema phagedenis</name>
    <dbReference type="NCBI Taxonomy" id="162"/>
    <lineage>
        <taxon>Bacteria</taxon>
        <taxon>Pseudomonadati</taxon>
        <taxon>Spirochaetota</taxon>
        <taxon>Spirochaetia</taxon>
        <taxon>Spirochaetales</taxon>
        <taxon>Treponemataceae</taxon>
        <taxon>Treponema</taxon>
    </lineage>
</organism>
<proteinExistence type="predicted"/>
<sequence length="294" mass="35291">MSKFMLPDIPENFADLSQEEQKEFADAIFEVLYFNSARILYPMRYVEEELFDFLLLYYQNLTTTIKKYNRNLSKFSTYIIGSFRFSYKSFKRKQMQNKIMQNTLLYHEKSGLETENYYHIETGYQSAFAASNEPAYTVSVEPKMKEVKTERKKKIRNKTLLLLACKSCLHIDDDLIKKIAATIEMEFSDLYKIILNQRQKLANKDHKLQKIRERRNAYYIKALLYEKLHSRTEPFSENQERYRERIEFYRRNWEKACNDYKQVKKTPSNRKLAEVIAMSRGSVDKYLAQVEENI</sequence>
<dbReference type="RefSeq" id="WP_002699016.1">
    <property type="nucleotide sequence ID" value="NZ_CDNC01000001.1"/>
</dbReference>
<evidence type="ECO:0000313" key="2">
    <source>
        <dbReference type="Proteomes" id="UP000042527"/>
    </source>
</evidence>
<dbReference type="AlphaFoldDB" id="A0A0B7GPG9"/>
<gene>
    <name evidence="1" type="ORF">TPHV1_10006</name>
</gene>
<reference evidence="2" key="1">
    <citation type="submission" date="2015-01" db="EMBL/GenBank/DDBJ databases">
        <authorList>
            <person name="Manzoor Shahid"/>
            <person name="Zubair Saima"/>
        </authorList>
    </citation>
    <scope>NUCLEOTIDE SEQUENCE [LARGE SCALE GENOMIC DNA]</scope>
    <source>
        <strain evidence="2">V1</strain>
    </source>
</reference>
<dbReference type="Proteomes" id="UP000042527">
    <property type="component" value="Unassembled WGS sequence"/>
</dbReference>
<evidence type="ECO:0000313" key="1">
    <source>
        <dbReference type="EMBL" id="CEM60338.1"/>
    </source>
</evidence>
<accession>A0A0B7GPG9</accession>
<protein>
    <submittedName>
        <fullName evidence="1">Uncharacterized protein</fullName>
    </submittedName>
</protein>
<keyword evidence="2" id="KW-1185">Reference proteome</keyword>
<name>A0A0B7GPG9_TREPH</name>